<organism evidence="2 3">
    <name type="scientific">Halomarina salina</name>
    <dbReference type="NCBI Taxonomy" id="1872699"/>
    <lineage>
        <taxon>Archaea</taxon>
        <taxon>Methanobacteriati</taxon>
        <taxon>Methanobacteriota</taxon>
        <taxon>Stenosarchaea group</taxon>
        <taxon>Halobacteria</taxon>
        <taxon>Halobacteriales</taxon>
        <taxon>Natronomonadaceae</taxon>
        <taxon>Halomarina</taxon>
    </lineage>
</organism>
<sequence>MTTKSLAVAFAALTVLSGVVAGVAVTGTAAAAPSDVSSCTVIDEPGEYRLTTDITNESTSSCIEIEAENVTFDGDGHTIDGVDGDGSGILSGYGEDVVKNVVVRNFESGLVVNTNNVDVQDSVFADNTVGVQAIMGGGVFENVTVTRNVNGVESTGALTYRASSIVDNEENGIEGGTYADPTLEGSLVADNGESGISVTDGTITSENTTYRNNGGYGFTIALGTVDSTDDTIVDNAAGGVHSSGETSLDGTTVEDNGGNGIDSTQTDLGYTGLDVTDSVIRGNDGDGVLVGLPYGSAEIHGSVIADNADLGVNNTGSEVANATGSFWGASDGPSSADDEDAPFADPETGALANGSGDGVSENASQSGVSNVHFDSYLTENPFADDGDDGTDDGDDGTDDGADDGQDDSDDESNESDDGTSGDDGASDGDDSENDSDDSDDDADDGQNGDDGQSGQDSPAYQIDVATGDVIEQLGVDGDDADDAPDFYGEQGRLLQATTMTADGAVTGAYAVPDGEVTKSLNGCAVSYEAVSYDASSGEVTLDVSVSDDANCEDVTLTLAGYELPGDDTTFVREHADGQELVDHRTVTLASGDDTTVTIDLDG</sequence>
<dbReference type="Gene3D" id="2.160.20.10">
    <property type="entry name" value="Single-stranded right-handed beta-helix, Pectin lyase-like"/>
    <property type="match status" value="1"/>
</dbReference>
<dbReference type="Proteomes" id="UP001596099">
    <property type="component" value="Unassembled WGS sequence"/>
</dbReference>
<keyword evidence="3" id="KW-1185">Reference proteome</keyword>
<protein>
    <submittedName>
        <fullName evidence="2">Right-handed parallel beta-helix repeat-containing protein</fullName>
    </submittedName>
</protein>
<dbReference type="SMART" id="SM00710">
    <property type="entry name" value="PbH1"/>
    <property type="match status" value="4"/>
</dbReference>
<gene>
    <name evidence="2" type="ORF">ACFPYI_21430</name>
</gene>
<dbReference type="SUPFAM" id="SSF51126">
    <property type="entry name" value="Pectin lyase-like"/>
    <property type="match status" value="1"/>
</dbReference>
<evidence type="ECO:0000256" key="1">
    <source>
        <dbReference type="SAM" id="MobiDB-lite"/>
    </source>
</evidence>
<dbReference type="EMBL" id="JBHSQH010000008">
    <property type="protein sequence ID" value="MFC5973894.1"/>
    <property type="molecule type" value="Genomic_DNA"/>
</dbReference>
<evidence type="ECO:0000313" key="3">
    <source>
        <dbReference type="Proteomes" id="UP001596099"/>
    </source>
</evidence>
<dbReference type="InterPro" id="IPR006626">
    <property type="entry name" value="PbH1"/>
</dbReference>
<feature type="region of interest" description="Disordered" evidence="1">
    <location>
        <begin position="323"/>
        <end position="466"/>
    </location>
</feature>
<dbReference type="InterPro" id="IPR012334">
    <property type="entry name" value="Pectin_lyas_fold"/>
</dbReference>
<dbReference type="RefSeq" id="WP_247421658.1">
    <property type="nucleotide sequence ID" value="NZ_JALLGW010000006.1"/>
</dbReference>
<evidence type="ECO:0000313" key="2">
    <source>
        <dbReference type="EMBL" id="MFC5973894.1"/>
    </source>
</evidence>
<reference evidence="2 3" key="1">
    <citation type="journal article" date="2019" name="Int. J. Syst. Evol. Microbiol.">
        <title>The Global Catalogue of Microorganisms (GCM) 10K type strain sequencing project: providing services to taxonomists for standard genome sequencing and annotation.</title>
        <authorList>
            <consortium name="The Broad Institute Genomics Platform"/>
            <consortium name="The Broad Institute Genome Sequencing Center for Infectious Disease"/>
            <person name="Wu L."/>
            <person name="Ma J."/>
        </authorList>
    </citation>
    <scope>NUCLEOTIDE SEQUENCE [LARGE SCALE GENOMIC DNA]</scope>
    <source>
        <strain evidence="2 3">CGMCC 1.12543</strain>
    </source>
</reference>
<name>A0ABD5RUQ9_9EURY</name>
<feature type="region of interest" description="Disordered" evidence="1">
    <location>
        <begin position="237"/>
        <end position="265"/>
    </location>
</feature>
<accession>A0ABD5RUQ9</accession>
<feature type="compositionally biased region" description="Polar residues" evidence="1">
    <location>
        <begin position="243"/>
        <end position="254"/>
    </location>
</feature>
<comment type="caution">
    <text evidence="2">The sequence shown here is derived from an EMBL/GenBank/DDBJ whole genome shotgun (WGS) entry which is preliminary data.</text>
</comment>
<feature type="compositionally biased region" description="Acidic residues" evidence="1">
    <location>
        <begin position="382"/>
        <end position="447"/>
    </location>
</feature>
<dbReference type="InterPro" id="IPR011050">
    <property type="entry name" value="Pectin_lyase_fold/virulence"/>
</dbReference>
<proteinExistence type="predicted"/>
<dbReference type="AlphaFoldDB" id="A0ABD5RUQ9"/>